<sequence length="715" mass="77362">MALTEAFALGAAPPVAPVSRCARGETSFGRASGPGHAMPEASERGMPPVLAVAATALLTGALAKRRMADARAAAVALRAKVTLNEPLFSEEAWSDDVPSELRVQDLDVGQELTGIVVRVVEELGCFVDVGADRQGLVHRSKISKSYVPVLSEAVQTGQTVKVWVRAVSPQGRLDLTMVDENAEDESLRPFKEVSADEWFEAEITGLSNAGAFVRVQPPGGGELVDGFIPISQIQEGFVEHPADVLEFLAQRWRQHAGEAVAPLREHFQTAMAMSTAKADASPSHSEVSTASPRSVASEYSGGDSDMDLGVQSPVAGIEAKLPDKGKGLLNSLWEECNLLVYRLKDNLNAGATPVVVMYLATATATTGATCSGAIAAAMMGLLYLTVFDLVNQWSGVEEDMVNKPWRPIPQGLMTVWGCKMRCGAVAIVCLAASCLYDLVIPCALCFSATFGYAVGWDKNFIFRGFVFMPMIFMIHFFVSMRLALGPAADNKALWDWAGNFAAYYSILFLLADLRDLKGDAQVGRRTLPVLLGAHQFRAMLFVLVTVLSPPGFYRMLEALWAQQEIPALACSFWNFLFVITILYMLATGESVKVGQTVQARVTDATSRLKLSMRKVFARLRLEDQDVSSLLDVSPDTWFTGTVDHAAPFGVFVKIPFPDNSGEGMGLVHISEIRDGRVGDPAAEVDEGQEVQVRVIQVDPGTKRISLSMKPMPEAY</sequence>
<evidence type="ECO:0000256" key="1">
    <source>
        <dbReference type="ARBA" id="ARBA00004141"/>
    </source>
</evidence>
<organism evidence="8 9">
    <name type="scientific">Symbiodinium microadriaticum</name>
    <name type="common">Dinoflagellate</name>
    <name type="synonym">Zooxanthella microadriatica</name>
    <dbReference type="NCBI Taxonomy" id="2951"/>
    <lineage>
        <taxon>Eukaryota</taxon>
        <taxon>Sar</taxon>
        <taxon>Alveolata</taxon>
        <taxon>Dinophyceae</taxon>
        <taxon>Suessiales</taxon>
        <taxon>Symbiodiniaceae</taxon>
        <taxon>Symbiodinium</taxon>
    </lineage>
</organism>
<keyword evidence="2 6" id="KW-0812">Transmembrane</keyword>
<dbReference type="GO" id="GO:0006412">
    <property type="term" value="P:translation"/>
    <property type="evidence" value="ECO:0007669"/>
    <property type="project" value="TreeGrafter"/>
</dbReference>
<dbReference type="SMART" id="SM00316">
    <property type="entry name" value="S1"/>
    <property type="match status" value="3"/>
</dbReference>
<feature type="domain" description="S1 motif" evidence="7">
    <location>
        <begin position="109"/>
        <end position="178"/>
    </location>
</feature>
<proteinExistence type="predicted"/>
<dbReference type="AlphaFoldDB" id="A0A1Q9DTA3"/>
<evidence type="ECO:0000256" key="2">
    <source>
        <dbReference type="ARBA" id="ARBA00022692"/>
    </source>
</evidence>
<evidence type="ECO:0000313" key="9">
    <source>
        <dbReference type="Proteomes" id="UP000186817"/>
    </source>
</evidence>
<dbReference type="GO" id="GO:0003729">
    <property type="term" value="F:mRNA binding"/>
    <property type="evidence" value="ECO:0007669"/>
    <property type="project" value="TreeGrafter"/>
</dbReference>
<evidence type="ECO:0000313" key="8">
    <source>
        <dbReference type="EMBL" id="OLP98358.1"/>
    </source>
</evidence>
<feature type="domain" description="S1 motif" evidence="7">
    <location>
        <begin position="196"/>
        <end position="246"/>
    </location>
</feature>
<accession>A0A1Q9DTA3</accession>
<dbReference type="PANTHER" id="PTHR10724">
    <property type="entry name" value="30S RIBOSOMAL PROTEIN S1"/>
    <property type="match status" value="1"/>
</dbReference>
<keyword evidence="3 6" id="KW-1133">Transmembrane helix</keyword>
<feature type="transmembrane region" description="Helical" evidence="6">
    <location>
        <begin position="565"/>
        <end position="586"/>
    </location>
</feature>
<dbReference type="InterPro" id="IPR000537">
    <property type="entry name" value="UbiA_prenyltransferase"/>
</dbReference>
<feature type="transmembrane region" description="Helical" evidence="6">
    <location>
        <begin position="423"/>
        <end position="454"/>
    </location>
</feature>
<dbReference type="GO" id="GO:0005840">
    <property type="term" value="C:ribosome"/>
    <property type="evidence" value="ECO:0007669"/>
    <property type="project" value="UniProtKB-KW"/>
</dbReference>
<dbReference type="InterPro" id="IPR003029">
    <property type="entry name" value="S1_domain"/>
</dbReference>
<protein>
    <submittedName>
        <fullName evidence="8">30S ribosomal protein S1-like</fullName>
    </submittedName>
</protein>
<keyword evidence="9" id="KW-1185">Reference proteome</keyword>
<evidence type="ECO:0000256" key="5">
    <source>
        <dbReference type="SAM" id="MobiDB-lite"/>
    </source>
</evidence>
<dbReference type="Pfam" id="PF01040">
    <property type="entry name" value="UbiA"/>
    <property type="match status" value="1"/>
</dbReference>
<evidence type="ECO:0000259" key="7">
    <source>
        <dbReference type="PROSITE" id="PS50126"/>
    </source>
</evidence>
<dbReference type="SUPFAM" id="SSF50249">
    <property type="entry name" value="Nucleic acid-binding proteins"/>
    <property type="match status" value="3"/>
</dbReference>
<evidence type="ECO:0000256" key="4">
    <source>
        <dbReference type="ARBA" id="ARBA00023136"/>
    </source>
</evidence>
<dbReference type="CDD" id="cd00164">
    <property type="entry name" value="S1_like"/>
    <property type="match status" value="1"/>
</dbReference>
<keyword evidence="4 6" id="KW-0472">Membrane</keyword>
<dbReference type="PANTHER" id="PTHR10724:SF10">
    <property type="entry name" value="S1 RNA-BINDING DOMAIN-CONTAINING PROTEIN 1"/>
    <property type="match status" value="1"/>
</dbReference>
<dbReference type="GO" id="GO:0016020">
    <property type="term" value="C:membrane"/>
    <property type="evidence" value="ECO:0007669"/>
    <property type="project" value="UniProtKB-SubCell"/>
</dbReference>
<dbReference type="GO" id="GO:0003735">
    <property type="term" value="F:structural constituent of ribosome"/>
    <property type="evidence" value="ECO:0007669"/>
    <property type="project" value="TreeGrafter"/>
</dbReference>
<dbReference type="InterPro" id="IPR012340">
    <property type="entry name" value="NA-bd_OB-fold"/>
</dbReference>
<dbReference type="PROSITE" id="PS50126">
    <property type="entry name" value="S1"/>
    <property type="match status" value="3"/>
</dbReference>
<dbReference type="Pfam" id="PF00575">
    <property type="entry name" value="S1"/>
    <property type="match status" value="3"/>
</dbReference>
<evidence type="ECO:0000256" key="3">
    <source>
        <dbReference type="ARBA" id="ARBA00022989"/>
    </source>
</evidence>
<comment type="caution">
    <text evidence="8">The sequence shown here is derived from an EMBL/GenBank/DDBJ whole genome shotgun (WGS) entry which is preliminary data.</text>
</comment>
<name>A0A1Q9DTA3_SYMMI</name>
<comment type="subcellular location">
    <subcellularLocation>
        <location evidence="1">Membrane</location>
        <topology evidence="1">Multi-pass membrane protein</topology>
    </subcellularLocation>
</comment>
<feature type="transmembrane region" description="Helical" evidence="6">
    <location>
        <begin position="531"/>
        <end position="553"/>
    </location>
</feature>
<gene>
    <name evidence="8" type="primary">ypfD</name>
    <name evidence="8" type="ORF">AK812_SmicGene19191</name>
</gene>
<evidence type="ECO:0000256" key="6">
    <source>
        <dbReference type="SAM" id="Phobius"/>
    </source>
</evidence>
<feature type="domain" description="S1 motif" evidence="7">
    <location>
        <begin position="635"/>
        <end position="709"/>
    </location>
</feature>
<feature type="transmembrane region" description="Helical" evidence="6">
    <location>
        <begin position="492"/>
        <end position="511"/>
    </location>
</feature>
<feature type="compositionally biased region" description="Polar residues" evidence="5">
    <location>
        <begin position="282"/>
        <end position="294"/>
    </location>
</feature>
<feature type="region of interest" description="Disordered" evidence="5">
    <location>
        <begin position="276"/>
        <end position="304"/>
    </location>
</feature>
<dbReference type="GO" id="GO:0016765">
    <property type="term" value="F:transferase activity, transferring alkyl or aryl (other than methyl) groups"/>
    <property type="evidence" value="ECO:0007669"/>
    <property type="project" value="InterPro"/>
</dbReference>
<dbReference type="EMBL" id="LSRX01000399">
    <property type="protein sequence ID" value="OLP98358.1"/>
    <property type="molecule type" value="Genomic_DNA"/>
</dbReference>
<feature type="transmembrane region" description="Helical" evidence="6">
    <location>
        <begin position="460"/>
        <end position="480"/>
    </location>
</feature>
<dbReference type="Proteomes" id="UP000186817">
    <property type="component" value="Unassembled WGS sequence"/>
</dbReference>
<reference evidence="8 9" key="1">
    <citation type="submission" date="2016-02" db="EMBL/GenBank/DDBJ databases">
        <title>Genome analysis of coral dinoflagellate symbionts highlights evolutionary adaptations to a symbiotic lifestyle.</title>
        <authorList>
            <person name="Aranda M."/>
            <person name="Li Y."/>
            <person name="Liew Y.J."/>
            <person name="Baumgarten S."/>
            <person name="Simakov O."/>
            <person name="Wilson M."/>
            <person name="Piel J."/>
            <person name="Ashoor H."/>
            <person name="Bougouffa S."/>
            <person name="Bajic V.B."/>
            <person name="Ryu T."/>
            <person name="Ravasi T."/>
            <person name="Bayer T."/>
            <person name="Micklem G."/>
            <person name="Kim H."/>
            <person name="Bhak J."/>
            <person name="Lajeunesse T.C."/>
            <person name="Voolstra C.R."/>
        </authorList>
    </citation>
    <scope>NUCLEOTIDE SEQUENCE [LARGE SCALE GENOMIC DNA]</scope>
    <source>
        <strain evidence="8 9">CCMP2467</strain>
    </source>
</reference>
<keyword evidence="8" id="KW-0689">Ribosomal protein</keyword>
<keyword evidence="8" id="KW-0687">Ribonucleoprotein</keyword>
<dbReference type="InterPro" id="IPR050437">
    <property type="entry name" value="Ribos_protein_bS1-like"/>
</dbReference>
<dbReference type="OrthoDB" id="412781at2759"/>
<dbReference type="Gene3D" id="2.40.50.140">
    <property type="entry name" value="Nucleic acid-binding proteins"/>
    <property type="match status" value="3"/>
</dbReference>